<name>A0AAE0TPI7_9PEZI</name>
<feature type="compositionally biased region" description="Basic and acidic residues" evidence="1">
    <location>
        <begin position="124"/>
        <end position="147"/>
    </location>
</feature>
<dbReference type="GeneID" id="89965718"/>
<keyword evidence="3" id="KW-1185">Reference proteome</keyword>
<dbReference type="Proteomes" id="UP001274830">
    <property type="component" value="Unassembled WGS sequence"/>
</dbReference>
<dbReference type="AlphaFoldDB" id="A0AAE0TPI7"/>
<sequence>METSSYASPGLSFNTFGGSSTGSLMSGGILGNAINLLGAMGDIRQAAQQNRTGGLRSVRLDDSDAEDDLAYGDSDEGTRKPRTVLSRIKDRLDSATRSRNLHREPDTRPVQRSQRGSGQSSYRSEVREPVDADGYDERHGSRPDLRRSSSSKTVDLKDLEEDVEYYEDGVRRCRKRLERASRREQRDVGHLQSLLDDVDFQEGCLATARAELKAATARTSRRAPPPPIRRQTEPVRRRTATVEPDLESFFPTTGLAGISGQMRTSQTLFADLQDLHNSDPLMRNMFNTMHSPFNMFGPAMFMENDLHHVFGMPTGQTFTSTQSNPRKPPNSTGTGPRPSRQQTSRAPSYATPPPSRPPTTLLKPAEAKQLFTMYTNRWNALSPADANIPYPTRGLQAQGLLSRDTIWAPSVATPPSTWSDEALMQANAQAFYLNVAGLIPQYSEAPGTSRIEMGYDKSRATAAQVKVLVEILKKEKGRWHSDRLGRRNNGKPGLNEALQNDERSRAIFHAVCGLMETAAA</sequence>
<gene>
    <name evidence="2" type="primary">MNR2_2</name>
    <name evidence="2" type="ORF">LTR78_010732</name>
</gene>
<feature type="region of interest" description="Disordered" evidence="1">
    <location>
        <begin position="66"/>
        <end position="153"/>
    </location>
</feature>
<comment type="caution">
    <text evidence="2">The sequence shown here is derived from an EMBL/GenBank/DDBJ whole genome shotgun (WGS) entry which is preliminary data.</text>
</comment>
<feature type="compositionally biased region" description="Low complexity" evidence="1">
    <location>
        <begin position="111"/>
        <end position="123"/>
    </location>
</feature>
<evidence type="ECO:0000313" key="3">
    <source>
        <dbReference type="Proteomes" id="UP001274830"/>
    </source>
</evidence>
<feature type="compositionally biased region" description="Polar residues" evidence="1">
    <location>
        <begin position="314"/>
        <end position="342"/>
    </location>
</feature>
<accession>A0AAE0TPI7</accession>
<dbReference type="EMBL" id="JAUTXT010000087">
    <property type="protein sequence ID" value="KAK3669387.1"/>
    <property type="molecule type" value="Genomic_DNA"/>
</dbReference>
<feature type="region of interest" description="Disordered" evidence="1">
    <location>
        <begin position="215"/>
        <end position="237"/>
    </location>
</feature>
<reference evidence="2" key="1">
    <citation type="submission" date="2023-07" db="EMBL/GenBank/DDBJ databases">
        <title>Black Yeasts Isolated from many extreme environments.</title>
        <authorList>
            <person name="Coleine C."/>
            <person name="Stajich J.E."/>
            <person name="Selbmann L."/>
        </authorList>
    </citation>
    <scope>NUCLEOTIDE SEQUENCE</scope>
    <source>
        <strain evidence="2">CCFEE 5485</strain>
    </source>
</reference>
<evidence type="ECO:0000313" key="2">
    <source>
        <dbReference type="EMBL" id="KAK3669387.1"/>
    </source>
</evidence>
<protein>
    <submittedName>
        <fullName evidence="2">CorA metal ion transporter</fullName>
    </submittedName>
</protein>
<feature type="compositionally biased region" description="Acidic residues" evidence="1">
    <location>
        <begin position="66"/>
        <end position="75"/>
    </location>
</feature>
<proteinExistence type="predicted"/>
<feature type="region of interest" description="Disordered" evidence="1">
    <location>
        <begin position="312"/>
        <end position="361"/>
    </location>
</feature>
<organism evidence="2 3">
    <name type="scientific">Recurvomyces mirabilis</name>
    <dbReference type="NCBI Taxonomy" id="574656"/>
    <lineage>
        <taxon>Eukaryota</taxon>
        <taxon>Fungi</taxon>
        <taxon>Dikarya</taxon>
        <taxon>Ascomycota</taxon>
        <taxon>Pezizomycotina</taxon>
        <taxon>Dothideomycetes</taxon>
        <taxon>Dothideomycetidae</taxon>
        <taxon>Mycosphaerellales</taxon>
        <taxon>Teratosphaeriaceae</taxon>
        <taxon>Recurvomyces</taxon>
    </lineage>
</organism>
<dbReference type="RefSeq" id="XP_064691429.1">
    <property type="nucleotide sequence ID" value="XM_064841169.1"/>
</dbReference>
<evidence type="ECO:0000256" key="1">
    <source>
        <dbReference type="SAM" id="MobiDB-lite"/>
    </source>
</evidence>
<feature type="compositionally biased region" description="Basic and acidic residues" evidence="1">
    <location>
        <begin position="87"/>
        <end position="109"/>
    </location>
</feature>